<feature type="compositionally biased region" description="Basic and acidic residues" evidence="6">
    <location>
        <begin position="35"/>
        <end position="44"/>
    </location>
</feature>
<dbReference type="PROSITE" id="PS51257">
    <property type="entry name" value="PROKAR_LIPOPROTEIN"/>
    <property type="match status" value="1"/>
</dbReference>
<dbReference type="PANTHER" id="PTHR30124:SF0">
    <property type="entry name" value="MEMBRANE-BOUND LYTIC MUREIN TRANSGLYCOSYLASE A"/>
    <property type="match status" value="1"/>
</dbReference>
<evidence type="ECO:0000256" key="4">
    <source>
        <dbReference type="ARBA" id="ARBA00023316"/>
    </source>
</evidence>
<gene>
    <name evidence="9" type="ORF">FHT02_001720</name>
</gene>
<evidence type="ECO:0000256" key="5">
    <source>
        <dbReference type="ARBA" id="ARBA00030918"/>
    </source>
</evidence>
<dbReference type="InterPro" id="IPR010611">
    <property type="entry name" value="3D_dom"/>
</dbReference>
<dbReference type="EMBL" id="JACIJF010000004">
    <property type="protein sequence ID" value="MBB5710489.1"/>
    <property type="molecule type" value="Genomic_DNA"/>
</dbReference>
<accession>A0A840YEU5</accession>
<dbReference type="CDD" id="cd14668">
    <property type="entry name" value="mlta_B"/>
    <property type="match status" value="1"/>
</dbReference>
<feature type="signal peptide" evidence="7">
    <location>
        <begin position="1"/>
        <end position="17"/>
    </location>
</feature>
<dbReference type="CDD" id="cd14485">
    <property type="entry name" value="mltA_like_LT_A"/>
    <property type="match status" value="1"/>
</dbReference>
<reference evidence="9 10" key="1">
    <citation type="submission" date="2020-08" db="EMBL/GenBank/DDBJ databases">
        <title>Genomic Encyclopedia of Type Strains, Phase IV (KMG-IV): sequencing the most valuable type-strain genomes for metagenomic binning, comparative biology and taxonomic classification.</title>
        <authorList>
            <person name="Goeker M."/>
        </authorList>
    </citation>
    <scope>NUCLEOTIDE SEQUENCE [LARGE SCALE GENOMIC DNA]</scope>
    <source>
        <strain evidence="9 10">DSM 26736</strain>
    </source>
</reference>
<feature type="domain" description="Lytic transglycosylase MltA" evidence="8">
    <location>
        <begin position="169"/>
        <end position="326"/>
    </location>
</feature>
<keyword evidence="10" id="KW-1185">Reference proteome</keyword>
<keyword evidence="7" id="KW-0732">Signal</keyword>
<evidence type="ECO:0000313" key="9">
    <source>
        <dbReference type="EMBL" id="MBB5710489.1"/>
    </source>
</evidence>
<dbReference type="GO" id="GO:0019867">
    <property type="term" value="C:outer membrane"/>
    <property type="evidence" value="ECO:0007669"/>
    <property type="project" value="InterPro"/>
</dbReference>
<dbReference type="GO" id="GO:0009254">
    <property type="term" value="P:peptidoglycan turnover"/>
    <property type="evidence" value="ECO:0007669"/>
    <property type="project" value="InterPro"/>
</dbReference>
<dbReference type="Pfam" id="PF03562">
    <property type="entry name" value="MltA"/>
    <property type="match status" value="1"/>
</dbReference>
<dbReference type="Proteomes" id="UP000527143">
    <property type="component" value="Unassembled WGS sequence"/>
</dbReference>
<dbReference type="PIRSF" id="PIRSF019422">
    <property type="entry name" value="MltA"/>
    <property type="match status" value="1"/>
</dbReference>
<dbReference type="SMART" id="SM00925">
    <property type="entry name" value="MltA"/>
    <property type="match status" value="1"/>
</dbReference>
<feature type="region of interest" description="Disordered" evidence="6">
    <location>
        <begin position="21"/>
        <end position="72"/>
    </location>
</feature>
<feature type="chain" id="PRO_5032394909" description="peptidoglycan lytic exotransglycosylase" evidence="7">
    <location>
        <begin position="18"/>
        <end position="430"/>
    </location>
</feature>
<evidence type="ECO:0000256" key="2">
    <source>
        <dbReference type="ARBA" id="ARBA00012587"/>
    </source>
</evidence>
<proteinExistence type="predicted"/>
<dbReference type="GO" id="GO:0008933">
    <property type="term" value="F:peptidoglycan lytic transglycosylase activity"/>
    <property type="evidence" value="ECO:0007669"/>
    <property type="project" value="TreeGrafter"/>
</dbReference>
<dbReference type="EC" id="4.2.2.n1" evidence="2"/>
<sequence length="430" mass="45516">MRVWGAAALAVMLSACSGGLVPPEVGTRPAAPPPLRERPARESELPETPAHLPARQPVGATPLPPMPSRAVSGATTAAAAGVVAGPPIESLPITQQSAERALAAFRLSCGSLQRRTDGSGLTRGTDWAASCQAVRGWPQGDARDFFVRHFETVQVGEGAAYATGYYEPEIRGSRERRPGYEVPIYGVPRDLIEADLGLFSDSLKGKRVRGRVDGQKFVPYFDRTQIEQGALDRSADVIAWAADPVEIFFLQVQGSGRLRLPDGGVMRIGYAGQNGRDYTGIGKLMKDRGLLGPGQTSMQGIMAYLRANPEEGRAIMRENKSFVFFKELTGAGPLGALGLPVTGWTSAAVDPKFVPLGAPAFLSMDRTDATGLWVAQDTGGAIKGANRFDTFWGAGDDARAIAGGMSARGTAWLLLPRGVLGRLQGSATGQ</sequence>
<dbReference type="PANTHER" id="PTHR30124">
    <property type="entry name" value="MEMBRANE-BOUND LYTIC MUREIN TRANSGLYCOSYLASE A"/>
    <property type="match status" value="1"/>
</dbReference>
<evidence type="ECO:0000259" key="8">
    <source>
        <dbReference type="SMART" id="SM00925"/>
    </source>
</evidence>
<dbReference type="InterPro" id="IPR005300">
    <property type="entry name" value="MltA_B"/>
</dbReference>
<comment type="catalytic activity">
    <reaction evidence="1">
        <text>Exolytic cleavage of the (1-&gt;4)-beta-glycosidic linkage between N-acetylmuramic acid (MurNAc) and N-acetylglucosamine (GlcNAc) residues in peptidoglycan, from either the reducing or the non-reducing ends of the peptidoglycan chains, with concomitant formation of a 1,6-anhydrobond in the MurNAc residue.</text>
        <dbReference type="EC" id="4.2.2.n1"/>
    </reaction>
</comment>
<dbReference type="AlphaFoldDB" id="A0A840YEU5"/>
<dbReference type="RefSeq" id="WP_184086479.1">
    <property type="nucleotide sequence ID" value="NZ_JACIJF010000004.1"/>
</dbReference>
<dbReference type="Gene3D" id="2.40.240.50">
    <property type="entry name" value="Barwin-like endoglucanases"/>
    <property type="match status" value="1"/>
</dbReference>
<dbReference type="GO" id="GO:0071555">
    <property type="term" value="P:cell wall organization"/>
    <property type="evidence" value="ECO:0007669"/>
    <property type="project" value="UniProtKB-KW"/>
</dbReference>
<protein>
    <recommendedName>
        <fullName evidence="2">peptidoglycan lytic exotransglycosylase</fullName>
        <ecNumber evidence="2">4.2.2.n1</ecNumber>
    </recommendedName>
    <alternativeName>
        <fullName evidence="5">Murein hydrolase A</fullName>
    </alternativeName>
</protein>
<keyword evidence="4" id="KW-0961">Cell wall biogenesis/degradation</keyword>
<organism evidence="9 10">
    <name type="scientific">Sphingomonas xinjiangensis</name>
    <dbReference type="NCBI Taxonomy" id="643568"/>
    <lineage>
        <taxon>Bacteria</taxon>
        <taxon>Pseudomonadati</taxon>
        <taxon>Pseudomonadota</taxon>
        <taxon>Alphaproteobacteria</taxon>
        <taxon>Sphingomonadales</taxon>
        <taxon>Sphingomonadaceae</taxon>
        <taxon>Sphingomonas</taxon>
    </lineage>
</organism>
<evidence type="ECO:0000256" key="7">
    <source>
        <dbReference type="SAM" id="SignalP"/>
    </source>
</evidence>
<dbReference type="GO" id="GO:0004553">
    <property type="term" value="F:hydrolase activity, hydrolyzing O-glycosyl compounds"/>
    <property type="evidence" value="ECO:0007669"/>
    <property type="project" value="InterPro"/>
</dbReference>
<evidence type="ECO:0000256" key="6">
    <source>
        <dbReference type="SAM" id="MobiDB-lite"/>
    </source>
</evidence>
<evidence type="ECO:0000256" key="3">
    <source>
        <dbReference type="ARBA" id="ARBA00023239"/>
    </source>
</evidence>
<name>A0A840YEU5_9SPHN</name>
<dbReference type="GO" id="GO:0009253">
    <property type="term" value="P:peptidoglycan catabolic process"/>
    <property type="evidence" value="ECO:0007669"/>
    <property type="project" value="TreeGrafter"/>
</dbReference>
<dbReference type="Pfam" id="PF06725">
    <property type="entry name" value="3D"/>
    <property type="match status" value="1"/>
</dbReference>
<evidence type="ECO:0000256" key="1">
    <source>
        <dbReference type="ARBA" id="ARBA00001420"/>
    </source>
</evidence>
<evidence type="ECO:0000313" key="10">
    <source>
        <dbReference type="Proteomes" id="UP000527143"/>
    </source>
</evidence>
<comment type="caution">
    <text evidence="9">The sequence shown here is derived from an EMBL/GenBank/DDBJ whole genome shotgun (WGS) entry which is preliminary data.</text>
</comment>
<keyword evidence="3" id="KW-0456">Lyase</keyword>
<dbReference type="InterPro" id="IPR026044">
    <property type="entry name" value="MltA"/>
</dbReference>
<dbReference type="SUPFAM" id="SSF50685">
    <property type="entry name" value="Barwin-like endoglucanases"/>
    <property type="match status" value="1"/>
</dbReference>
<dbReference type="InterPro" id="IPR036908">
    <property type="entry name" value="RlpA-like_sf"/>
</dbReference>
<dbReference type="Gene3D" id="2.40.40.10">
    <property type="entry name" value="RlpA-like domain"/>
    <property type="match status" value="1"/>
</dbReference>